<sequence>TKYLKPLYIKEFINRISINRILVDNGAAMNILSFNLLPKFGKNESRLLPTNVAVRGFSGKITKSNGVLPVQLKVGSYSKIATFFVVITNCSYNALLESDWIHSNWCIPSTLYQKLFLCNDDKQIEVIFADDETFVASSNYVEAKFYNREIGPVRVLGWLLEDDY</sequence>
<protein>
    <recommendedName>
        <fullName evidence="3">RVP_2 domain-containing protein</fullName>
    </recommendedName>
</protein>
<evidence type="ECO:0008006" key="3">
    <source>
        <dbReference type="Google" id="ProtNLM"/>
    </source>
</evidence>
<keyword evidence="2" id="KW-1185">Reference proteome</keyword>
<name>A0A1Q3CB04_CEPFO</name>
<dbReference type="EMBL" id="BDDD01001599">
    <property type="protein sequence ID" value="GAV77282.1"/>
    <property type="molecule type" value="Genomic_DNA"/>
</dbReference>
<dbReference type="InterPro" id="IPR021109">
    <property type="entry name" value="Peptidase_aspartic_dom_sf"/>
</dbReference>
<dbReference type="PANTHER" id="PTHR33240">
    <property type="entry name" value="OS08G0508500 PROTEIN"/>
    <property type="match status" value="1"/>
</dbReference>
<dbReference type="SUPFAM" id="SSF50630">
    <property type="entry name" value="Acid proteases"/>
    <property type="match status" value="1"/>
</dbReference>
<dbReference type="Proteomes" id="UP000187406">
    <property type="component" value="Unassembled WGS sequence"/>
</dbReference>
<proteinExistence type="predicted"/>
<evidence type="ECO:0000313" key="2">
    <source>
        <dbReference type="Proteomes" id="UP000187406"/>
    </source>
</evidence>
<dbReference type="PANTHER" id="PTHR33240:SF15">
    <property type="entry name" value="GAG-PRO-LIKE PROTEIN"/>
    <property type="match status" value="1"/>
</dbReference>
<evidence type="ECO:0000313" key="1">
    <source>
        <dbReference type="EMBL" id="GAV77282.1"/>
    </source>
</evidence>
<comment type="caution">
    <text evidence="1">The sequence shown here is derived from an EMBL/GenBank/DDBJ whole genome shotgun (WGS) entry which is preliminary data.</text>
</comment>
<dbReference type="OrthoDB" id="1738459at2759"/>
<feature type="non-terminal residue" evidence="1">
    <location>
        <position position="1"/>
    </location>
</feature>
<reference evidence="2" key="1">
    <citation type="submission" date="2016-04" db="EMBL/GenBank/DDBJ databases">
        <title>Cephalotus genome sequencing.</title>
        <authorList>
            <person name="Fukushima K."/>
            <person name="Hasebe M."/>
            <person name="Fang X."/>
        </authorList>
    </citation>
    <scope>NUCLEOTIDE SEQUENCE [LARGE SCALE GENOMIC DNA]</scope>
    <source>
        <strain evidence="2">cv. St1</strain>
    </source>
</reference>
<organism evidence="1 2">
    <name type="scientific">Cephalotus follicularis</name>
    <name type="common">Albany pitcher plant</name>
    <dbReference type="NCBI Taxonomy" id="3775"/>
    <lineage>
        <taxon>Eukaryota</taxon>
        <taxon>Viridiplantae</taxon>
        <taxon>Streptophyta</taxon>
        <taxon>Embryophyta</taxon>
        <taxon>Tracheophyta</taxon>
        <taxon>Spermatophyta</taxon>
        <taxon>Magnoliopsida</taxon>
        <taxon>eudicotyledons</taxon>
        <taxon>Gunneridae</taxon>
        <taxon>Pentapetalae</taxon>
        <taxon>rosids</taxon>
        <taxon>fabids</taxon>
        <taxon>Oxalidales</taxon>
        <taxon>Cephalotaceae</taxon>
        <taxon>Cephalotus</taxon>
    </lineage>
</organism>
<gene>
    <name evidence="1" type="ORF">CFOL_v3_20753</name>
</gene>
<dbReference type="CDD" id="cd00303">
    <property type="entry name" value="retropepsin_like"/>
    <property type="match status" value="1"/>
</dbReference>
<dbReference type="STRING" id="3775.A0A1Q3CB04"/>
<accession>A0A1Q3CB04</accession>
<dbReference type="AlphaFoldDB" id="A0A1Q3CB04"/>
<dbReference type="Gene3D" id="2.40.70.10">
    <property type="entry name" value="Acid Proteases"/>
    <property type="match status" value="1"/>
</dbReference>
<dbReference type="InParanoid" id="A0A1Q3CB04"/>